<evidence type="ECO:0000259" key="1">
    <source>
        <dbReference type="PROSITE" id="PS50994"/>
    </source>
</evidence>
<dbReference type="InterPro" id="IPR040676">
    <property type="entry name" value="DUF5641"/>
</dbReference>
<dbReference type="InterPro" id="IPR001584">
    <property type="entry name" value="Integrase_cat-core"/>
</dbReference>
<dbReference type="AlphaFoldDB" id="A0A8J2JNT1"/>
<comment type="caution">
    <text evidence="2">The sequence shown here is derived from an EMBL/GenBank/DDBJ whole genome shotgun (WGS) entry which is preliminary data.</text>
</comment>
<dbReference type="PROSITE" id="PS50994">
    <property type="entry name" value="INTEGRASE"/>
    <property type="match status" value="1"/>
</dbReference>
<evidence type="ECO:0000313" key="3">
    <source>
        <dbReference type="Proteomes" id="UP000708208"/>
    </source>
</evidence>
<feature type="domain" description="Integrase catalytic" evidence="1">
    <location>
        <begin position="9"/>
        <end position="204"/>
    </location>
</feature>
<gene>
    <name evidence="2" type="ORF">AFUS01_LOCUS12688</name>
</gene>
<dbReference type="GO" id="GO:0015074">
    <property type="term" value="P:DNA integration"/>
    <property type="evidence" value="ECO:0007669"/>
    <property type="project" value="InterPro"/>
</dbReference>
<name>A0A8J2JNT1_9HEXA</name>
<dbReference type="EMBL" id="CAJVCH010100856">
    <property type="protein sequence ID" value="CAG7723611.1"/>
    <property type="molecule type" value="Genomic_DNA"/>
</dbReference>
<dbReference type="OrthoDB" id="6766792at2759"/>
<protein>
    <recommendedName>
        <fullName evidence="1">Integrase catalytic domain-containing protein</fullName>
    </recommendedName>
</protein>
<evidence type="ECO:0000313" key="2">
    <source>
        <dbReference type="EMBL" id="CAG7723611.1"/>
    </source>
</evidence>
<sequence>MRNLPRARVNTAPAFSQCGVDYAGPFTLKVVKGRNHQHFKGYLALFISVTFRAVYLELVSELTTAAFISALTRFASRRGKPQVIHSDNGTNFTGANRELRGFLQSVRAIAASESVTRHISNEGINWVFIPPGAPHFGGLWEAGVKSVKYHLKRVIGNVVLDFEQMYTVLTKIEACLNSRPLCPMSSDPGDLTALTPAHFLIGEPISGIPDEDLQEVPMNRLSKWQMTQRISQHFWRRWSSEYRSRLQQRPKWWAAQPNLKTGDLVLIKEDQKTPLLWRLARVDNVHPGEDGLVRVVTVRTSDGLFKRAVNKLCPLPIDNTNDDVSVESDKSE</sequence>
<organism evidence="2 3">
    <name type="scientific">Allacma fusca</name>
    <dbReference type="NCBI Taxonomy" id="39272"/>
    <lineage>
        <taxon>Eukaryota</taxon>
        <taxon>Metazoa</taxon>
        <taxon>Ecdysozoa</taxon>
        <taxon>Arthropoda</taxon>
        <taxon>Hexapoda</taxon>
        <taxon>Collembola</taxon>
        <taxon>Symphypleona</taxon>
        <taxon>Sminthuridae</taxon>
        <taxon>Allacma</taxon>
    </lineage>
</organism>
<dbReference type="PANTHER" id="PTHR47331">
    <property type="entry name" value="PHD-TYPE DOMAIN-CONTAINING PROTEIN"/>
    <property type="match status" value="1"/>
</dbReference>
<keyword evidence="3" id="KW-1185">Reference proteome</keyword>
<proteinExistence type="predicted"/>
<accession>A0A8J2JNT1</accession>
<dbReference type="Pfam" id="PF18701">
    <property type="entry name" value="DUF5641"/>
    <property type="match status" value="1"/>
</dbReference>
<dbReference type="PANTHER" id="PTHR47331:SF1">
    <property type="entry name" value="GAG-LIKE PROTEIN"/>
    <property type="match status" value="1"/>
</dbReference>
<reference evidence="2" key="1">
    <citation type="submission" date="2021-06" db="EMBL/GenBank/DDBJ databases">
        <authorList>
            <person name="Hodson N. C."/>
            <person name="Mongue J. A."/>
            <person name="Jaron S. K."/>
        </authorList>
    </citation>
    <scope>NUCLEOTIDE SEQUENCE</scope>
</reference>
<dbReference type="Proteomes" id="UP000708208">
    <property type="component" value="Unassembled WGS sequence"/>
</dbReference>